<dbReference type="Proteomes" id="UP000266861">
    <property type="component" value="Unassembled WGS sequence"/>
</dbReference>
<protein>
    <submittedName>
        <fullName evidence="1">Uncharacterized protein</fullName>
    </submittedName>
</protein>
<evidence type="ECO:0000313" key="1">
    <source>
        <dbReference type="EMBL" id="RHZ81837.1"/>
    </source>
</evidence>
<comment type="caution">
    <text evidence="1">The sequence shown here is derived from an EMBL/GenBank/DDBJ whole genome shotgun (WGS) entry which is preliminary data.</text>
</comment>
<keyword evidence="2" id="KW-1185">Reference proteome</keyword>
<sequence>MPRKIEYCSACHSSEDFAHSFFGDGGHESAYSAKLKNDIKQDWEYDLGGIEVALKEIKDFRYDLAEFLKTTACCLRRSYEKNLVHCDLHIQSTTSDDITYDIEFYGIIDEEKEIQNQKSNESTTLESILL</sequence>
<organism evidence="1 2">
    <name type="scientific">Diversispora epigaea</name>
    <dbReference type="NCBI Taxonomy" id="1348612"/>
    <lineage>
        <taxon>Eukaryota</taxon>
        <taxon>Fungi</taxon>
        <taxon>Fungi incertae sedis</taxon>
        <taxon>Mucoromycota</taxon>
        <taxon>Glomeromycotina</taxon>
        <taxon>Glomeromycetes</taxon>
        <taxon>Diversisporales</taxon>
        <taxon>Diversisporaceae</taxon>
        <taxon>Diversispora</taxon>
    </lineage>
</organism>
<proteinExistence type="predicted"/>
<gene>
    <name evidence="1" type="ORF">Glove_117g371</name>
</gene>
<dbReference type="EMBL" id="PQFF01000109">
    <property type="protein sequence ID" value="RHZ81837.1"/>
    <property type="molecule type" value="Genomic_DNA"/>
</dbReference>
<reference evidence="1 2" key="1">
    <citation type="submission" date="2018-08" db="EMBL/GenBank/DDBJ databases">
        <title>Genome and evolution of the arbuscular mycorrhizal fungus Diversispora epigaea (formerly Glomus versiforme) and its bacterial endosymbionts.</title>
        <authorList>
            <person name="Sun X."/>
            <person name="Fei Z."/>
            <person name="Harrison M."/>
        </authorList>
    </citation>
    <scope>NUCLEOTIDE SEQUENCE [LARGE SCALE GENOMIC DNA]</scope>
    <source>
        <strain evidence="1 2">IT104</strain>
    </source>
</reference>
<accession>A0A397J372</accession>
<name>A0A397J372_9GLOM</name>
<dbReference type="AlphaFoldDB" id="A0A397J372"/>
<evidence type="ECO:0000313" key="2">
    <source>
        <dbReference type="Proteomes" id="UP000266861"/>
    </source>
</evidence>
<dbReference type="OrthoDB" id="3180388at2759"/>